<reference evidence="1 2" key="1">
    <citation type="submission" date="2014-06" db="EMBL/GenBank/DDBJ databases">
        <authorList>
            <person name="Ju J."/>
            <person name="Zhang J."/>
        </authorList>
    </citation>
    <scope>NUCLEOTIDE SEQUENCE [LARGE SCALE GENOMIC DNA]</scope>
    <source>
        <strain evidence="1 2">DsW_47</strain>
    </source>
</reference>
<comment type="caution">
    <text evidence="1">The sequence shown here is derived from an EMBL/GenBank/DDBJ whole genome shotgun (WGS) entry which is preliminary data.</text>
</comment>
<dbReference type="EMBL" id="JOMQ01000024">
    <property type="protein sequence ID" value="OUJ02675.1"/>
    <property type="molecule type" value="Genomic_DNA"/>
</dbReference>
<accession>A0A1Z5YV34</accession>
<name>A0A1Z5YV34_9PROT</name>
<gene>
    <name evidence="1" type="ORF">HK14_05105</name>
</gene>
<organism evidence="1 2">
    <name type="scientific">Acetobacter cibinongensis</name>
    <dbReference type="NCBI Taxonomy" id="146475"/>
    <lineage>
        <taxon>Bacteria</taxon>
        <taxon>Pseudomonadati</taxon>
        <taxon>Pseudomonadota</taxon>
        <taxon>Alphaproteobacteria</taxon>
        <taxon>Acetobacterales</taxon>
        <taxon>Acetobacteraceae</taxon>
        <taxon>Acetobacter</taxon>
    </lineage>
</organism>
<evidence type="ECO:0000313" key="2">
    <source>
        <dbReference type="Proteomes" id="UP000196086"/>
    </source>
</evidence>
<dbReference type="Proteomes" id="UP000196086">
    <property type="component" value="Unassembled WGS sequence"/>
</dbReference>
<evidence type="ECO:0000313" key="1">
    <source>
        <dbReference type="EMBL" id="OUJ02675.1"/>
    </source>
</evidence>
<proteinExistence type="predicted"/>
<protein>
    <submittedName>
        <fullName evidence="1">Uncharacterized protein</fullName>
    </submittedName>
</protein>
<sequence length="77" mass="8696">MWKDNKMTSEAHRKSPWATPCIIELTSGENPFSLFPREPSDHFTLIRSKAGMTSFCVLTDPRSDPSLTKNTPPEDSQ</sequence>
<dbReference type="AlphaFoldDB" id="A0A1Z5YV34"/>